<proteinExistence type="predicted"/>
<reference evidence="1 2" key="1">
    <citation type="journal article" date="2013" name="Nat. Commun.">
        <title>Genome sequence and functional genomic analysis of the oil-degrading bacterium Oleispira antarctica.</title>
        <authorList>
            <person name="Kube M."/>
            <person name="Chernikova T.N."/>
            <person name="Al-Ramahi Y."/>
            <person name="Beloqui A."/>
            <person name="Lopez-Cortez N."/>
            <person name="Guazzaroni M.E."/>
            <person name="Heipieper H.J."/>
            <person name="Klages S."/>
            <person name="Kotsyurbenko O.R."/>
            <person name="Langer I."/>
            <person name="Nechitaylo T.Y."/>
            <person name="Lunsdorf H."/>
            <person name="Fernandez M."/>
            <person name="Juarez S."/>
            <person name="Ciordia S."/>
            <person name="Singer A."/>
            <person name="Kagan O."/>
            <person name="Egorova O."/>
            <person name="Petit P.A."/>
            <person name="Stogios P."/>
            <person name="Kim Y."/>
            <person name="Tchigvintsev A."/>
            <person name="Flick R."/>
            <person name="Denaro R."/>
            <person name="Genovese M."/>
            <person name="Albar J.P."/>
            <person name="Reva O.N."/>
            <person name="Martinez-Gomariz M."/>
            <person name="Tran H."/>
            <person name="Ferrer M."/>
            <person name="Savchenko A."/>
            <person name="Yakunin A.F."/>
            <person name="Yakimov M.M."/>
            <person name="Golyshina O.V."/>
            <person name="Reinhardt R."/>
            <person name="Golyshin P.N."/>
        </authorList>
    </citation>
    <scope>NUCLEOTIDE SEQUENCE [LARGE SCALE GENOMIC DNA]</scope>
</reference>
<keyword evidence="2" id="KW-1185">Reference proteome</keyword>
<gene>
    <name evidence="1" type="ORF">OLEAN_C38380</name>
</gene>
<dbReference type="EMBL" id="FO203512">
    <property type="protein sequence ID" value="CCK78014.1"/>
    <property type="molecule type" value="Genomic_DNA"/>
</dbReference>
<evidence type="ECO:0000313" key="2">
    <source>
        <dbReference type="Proteomes" id="UP000032749"/>
    </source>
</evidence>
<name>R4YVD6_OLEAN</name>
<evidence type="ECO:0000313" key="1">
    <source>
        <dbReference type="EMBL" id="CCK78014.1"/>
    </source>
</evidence>
<sequence length="216" mass="24819">MNTEALQQLIQKSVAEEQQTGQLHQLLQQRLETVERIVQLPEVEALERLYEFVIRYIQQVPQMLEDLHQGAVEAGLLNYVSPILEVVEGFFMAPPKELNKETGLAALMDEAFLAHRLFEEVNDTYIMRVGQPMIPFDMTMSNVIVHSLISEPYANELEQVVMIATKGIFGEENAYEKNDKFLAFMDKKENDNLIQIAQRWPCMSTQMGLDSHLQFA</sequence>
<dbReference type="HOGENOM" id="CLU_1282319_0_0_6"/>
<protein>
    <submittedName>
        <fullName evidence="1">Uncharacterized protein</fullName>
    </submittedName>
</protein>
<dbReference type="Proteomes" id="UP000032749">
    <property type="component" value="Chromosome"/>
</dbReference>
<organism evidence="1 2">
    <name type="scientific">Oleispira antarctica RB-8</name>
    <dbReference type="NCBI Taxonomy" id="698738"/>
    <lineage>
        <taxon>Bacteria</taxon>
        <taxon>Pseudomonadati</taxon>
        <taxon>Pseudomonadota</taxon>
        <taxon>Gammaproteobacteria</taxon>
        <taxon>Oceanospirillales</taxon>
        <taxon>Oceanospirillaceae</taxon>
        <taxon>Oleispira</taxon>
    </lineage>
</organism>
<accession>R4YVD6</accession>
<dbReference type="AlphaFoldDB" id="R4YVD6"/>
<dbReference type="KEGG" id="oai:OLEAN_C38380"/>